<evidence type="ECO:0000259" key="12">
    <source>
        <dbReference type="Pfam" id="PF09335"/>
    </source>
</evidence>
<evidence type="ECO:0000256" key="7">
    <source>
        <dbReference type="ARBA" id="ARBA00022989"/>
    </source>
</evidence>
<dbReference type="GO" id="GO:0016192">
    <property type="term" value="P:vesicle-mediated transport"/>
    <property type="evidence" value="ECO:0007669"/>
    <property type="project" value="TreeGrafter"/>
</dbReference>
<reference evidence="13" key="1">
    <citation type="journal article" date="2021" name="New Phytol.">
        <title>Evolutionary innovations through gain and loss of genes in the ectomycorrhizal Boletales.</title>
        <authorList>
            <person name="Wu G."/>
            <person name="Miyauchi S."/>
            <person name="Morin E."/>
            <person name="Kuo A."/>
            <person name="Drula E."/>
            <person name="Varga T."/>
            <person name="Kohler A."/>
            <person name="Feng B."/>
            <person name="Cao Y."/>
            <person name="Lipzen A."/>
            <person name="Daum C."/>
            <person name="Hundley H."/>
            <person name="Pangilinan J."/>
            <person name="Johnson J."/>
            <person name="Barry K."/>
            <person name="LaButti K."/>
            <person name="Ng V."/>
            <person name="Ahrendt S."/>
            <person name="Min B."/>
            <person name="Choi I.G."/>
            <person name="Park H."/>
            <person name="Plett J.M."/>
            <person name="Magnuson J."/>
            <person name="Spatafora J.W."/>
            <person name="Nagy L.G."/>
            <person name="Henrissat B."/>
            <person name="Grigoriev I.V."/>
            <person name="Yang Z.L."/>
            <person name="Xu J."/>
            <person name="Martin F.M."/>
        </authorList>
    </citation>
    <scope>NUCLEOTIDE SEQUENCE</scope>
    <source>
        <strain evidence="13">KKN 215</strain>
    </source>
</reference>
<evidence type="ECO:0000313" key="13">
    <source>
        <dbReference type="EMBL" id="KAH8106226.1"/>
    </source>
</evidence>
<evidence type="ECO:0000256" key="2">
    <source>
        <dbReference type="ARBA" id="ARBA00004653"/>
    </source>
</evidence>
<dbReference type="Proteomes" id="UP000813824">
    <property type="component" value="Unassembled WGS sequence"/>
</dbReference>
<dbReference type="InterPro" id="IPR032816">
    <property type="entry name" value="VTT_dom"/>
</dbReference>
<name>A0A8K0XUI3_9AGAR</name>
<feature type="compositionally biased region" description="Polar residues" evidence="10">
    <location>
        <begin position="26"/>
        <end position="37"/>
    </location>
</feature>
<feature type="transmembrane region" description="Helical" evidence="11">
    <location>
        <begin position="287"/>
        <end position="308"/>
    </location>
</feature>
<evidence type="ECO:0000256" key="9">
    <source>
        <dbReference type="ARBA" id="ARBA00023136"/>
    </source>
</evidence>
<feature type="transmembrane region" description="Helical" evidence="11">
    <location>
        <begin position="165"/>
        <end position="186"/>
    </location>
</feature>
<evidence type="ECO:0000256" key="1">
    <source>
        <dbReference type="ARBA" id="ARBA00002978"/>
    </source>
</evidence>
<sequence length="379" mass="42279">MDEKSDPSFLPSSSRYPSSYPVSPSQTPRPTGYPQYSCSSIPSNLGHLPSQYPQSSRLASPYSRATSTPAYSRPRGLRIANLLRPWIPVILYAMTTFGFLLAIAFWKAEVFENLDNLSQWLKTDEYMGYTVIFFLIFLTTIPPLPLYSTLIILSGYTYGPWIGAVISYTASLAGALLVFIGSRAFFRESISRWLSCTITVKRVVKAIEKRPQLLFLIRLAPYPFNVMNCLLAASTTLTLRTYTVCTALSLFKLIVHTSIGSSIRSFAQYHVSKPGQPPHDTSEESMLGHYSTIIGVALCVGIFVYLSYIARRAVDDELDDEPLNREETMAFLSDEEPEDMMSETPFHTLSGTRPASVLSHLDDRFNSGGYEEATLGLGR</sequence>
<keyword evidence="9 11" id="KW-0472">Membrane</keyword>
<dbReference type="PANTHER" id="PTHR47549:SF3">
    <property type="entry name" value="GOLGI APPARATUS MEMBRANE PROTEIN TVP38"/>
    <property type="match status" value="1"/>
</dbReference>
<proteinExistence type="inferred from homology"/>
<evidence type="ECO:0000256" key="5">
    <source>
        <dbReference type="ARBA" id="ARBA00020673"/>
    </source>
</evidence>
<dbReference type="AlphaFoldDB" id="A0A8K0XUI3"/>
<feature type="transmembrane region" description="Helical" evidence="11">
    <location>
        <begin position="126"/>
        <end position="153"/>
    </location>
</feature>
<dbReference type="GO" id="GO:0000139">
    <property type="term" value="C:Golgi membrane"/>
    <property type="evidence" value="ECO:0007669"/>
    <property type="project" value="UniProtKB-SubCell"/>
</dbReference>
<gene>
    <name evidence="13" type="ORF">BXZ70DRAFT_918742</name>
</gene>
<keyword evidence="8" id="KW-0333">Golgi apparatus</keyword>
<comment type="subcellular location">
    <subcellularLocation>
        <location evidence="2">Golgi apparatus membrane</location>
        <topology evidence="2">Multi-pass membrane protein</topology>
    </subcellularLocation>
</comment>
<evidence type="ECO:0000256" key="3">
    <source>
        <dbReference type="ARBA" id="ARBA00008640"/>
    </source>
</evidence>
<dbReference type="EMBL" id="JAEVFJ010000003">
    <property type="protein sequence ID" value="KAH8106226.1"/>
    <property type="molecule type" value="Genomic_DNA"/>
</dbReference>
<keyword evidence="14" id="KW-1185">Reference proteome</keyword>
<feature type="compositionally biased region" description="Polar residues" evidence="10">
    <location>
        <begin position="51"/>
        <end position="70"/>
    </location>
</feature>
<evidence type="ECO:0000313" key="14">
    <source>
        <dbReference type="Proteomes" id="UP000813824"/>
    </source>
</evidence>
<evidence type="ECO:0000256" key="4">
    <source>
        <dbReference type="ARBA" id="ARBA00013533"/>
    </source>
</evidence>
<evidence type="ECO:0000256" key="11">
    <source>
        <dbReference type="SAM" id="Phobius"/>
    </source>
</evidence>
<feature type="region of interest" description="Disordered" evidence="10">
    <location>
        <begin position="1"/>
        <end position="37"/>
    </location>
</feature>
<accession>A0A8K0XUI3</accession>
<keyword evidence="7 11" id="KW-1133">Transmembrane helix</keyword>
<dbReference type="Pfam" id="PF09335">
    <property type="entry name" value="VTT_dom"/>
    <property type="match status" value="1"/>
</dbReference>
<comment type="caution">
    <text evidence="13">The sequence shown here is derived from an EMBL/GenBank/DDBJ whole genome shotgun (WGS) entry which is preliminary data.</text>
</comment>
<keyword evidence="6 11" id="KW-0812">Transmembrane</keyword>
<evidence type="ECO:0000256" key="6">
    <source>
        <dbReference type="ARBA" id="ARBA00022692"/>
    </source>
</evidence>
<dbReference type="InterPro" id="IPR051076">
    <property type="entry name" value="Golgi_membrane_TVP38/TMEM64"/>
</dbReference>
<feature type="compositionally biased region" description="Low complexity" evidence="10">
    <location>
        <begin position="7"/>
        <end position="25"/>
    </location>
</feature>
<dbReference type="OrthoDB" id="166803at2759"/>
<evidence type="ECO:0000256" key="8">
    <source>
        <dbReference type="ARBA" id="ARBA00023034"/>
    </source>
</evidence>
<evidence type="ECO:0000256" key="10">
    <source>
        <dbReference type="SAM" id="MobiDB-lite"/>
    </source>
</evidence>
<feature type="domain" description="VTT" evidence="12">
    <location>
        <begin position="147"/>
        <end position="261"/>
    </location>
</feature>
<feature type="transmembrane region" description="Helical" evidence="11">
    <location>
        <begin position="85"/>
        <end position="106"/>
    </location>
</feature>
<dbReference type="PANTHER" id="PTHR47549">
    <property type="entry name" value="GOLGI APPARATUS MEMBRANE PROTEIN TVP38-RELATED"/>
    <property type="match status" value="1"/>
</dbReference>
<comment type="function">
    <text evidence="1">Golgi membrane protein involved in vesicular trafficking and spindle migration.</text>
</comment>
<feature type="region of interest" description="Disordered" evidence="10">
    <location>
        <begin position="51"/>
        <end position="71"/>
    </location>
</feature>
<comment type="similarity">
    <text evidence="3">Belongs to the TVP38/TMEM64 family.</text>
</comment>
<dbReference type="GO" id="GO:0000022">
    <property type="term" value="P:mitotic spindle elongation"/>
    <property type="evidence" value="ECO:0007669"/>
    <property type="project" value="TreeGrafter"/>
</dbReference>
<protein>
    <recommendedName>
        <fullName evidence="4">Golgi apparatus membrane protein TVP38</fullName>
    </recommendedName>
    <alternativeName>
        <fullName evidence="5">Golgi apparatus membrane protein tvp38</fullName>
    </alternativeName>
</protein>
<organism evidence="13 14">
    <name type="scientific">Cristinia sonorae</name>
    <dbReference type="NCBI Taxonomy" id="1940300"/>
    <lineage>
        <taxon>Eukaryota</taxon>
        <taxon>Fungi</taxon>
        <taxon>Dikarya</taxon>
        <taxon>Basidiomycota</taxon>
        <taxon>Agaricomycotina</taxon>
        <taxon>Agaricomycetes</taxon>
        <taxon>Agaricomycetidae</taxon>
        <taxon>Agaricales</taxon>
        <taxon>Pleurotineae</taxon>
        <taxon>Stephanosporaceae</taxon>
        <taxon>Cristinia</taxon>
    </lineage>
</organism>